<evidence type="ECO:0000313" key="16">
    <source>
        <dbReference type="EMBL" id="WPU94745.1"/>
    </source>
</evidence>
<dbReference type="Pfam" id="PF00593">
    <property type="entry name" value="TonB_dep_Rec_b-barrel"/>
    <property type="match status" value="1"/>
</dbReference>
<sequence>MRRLLLLLLLTCFSCQLFAQSRIIKGRVTDETGQPMPGVTVTLKNTQRRGATAQDGTYSLNAGTEAGNLLTFSFIGYQPMEVDISGKTTVDVKMEPVASGLSEVVITALNISRSKASLGVSQQSVNVDEMTQARATNITDLLAGKVAGLQLTTSGQQTGSTRLVLRGPGSISGDNQPLWVVDGVPIDNYDGQNGNGNPNQIDYGNGAQVLNPDDIESIEVLKGPNAAALYGSRAANGALLVTTKKGKKNAGVGISVNENFMQGQILQFPEFQNIYGEGTNSSIGGTRNNNGFGVIQEGSNQRSWGGPLLGQPYASFSGAPITYSPHPDNITSLYQKAYTLTQNFSISNATETANPKGGPGLLSSYRFSYTRTDGNDVMELQNLQTRNNIAFNGSKDFTSFLKIDARLQYQRATVNNRIARNDDASNPMNTFFYLPRSVGPDDFIPWKDAAGNEFVAGNIGLENPYWLIHENANRDRNNTIIGGITATLKLLPGLQFRGQASTNMNWGDRQILLQKGAASNGNGKDGRYTTSLINNANYNYEGLFLYNKQLKNFSLLGNLGGNIRLLNNNTITSQITTLLGHSTIDEISLANNGGLVTSTERPLRSKIYSVFGTASIGYKNFVYLDLTGRNDWSSTLPLANGSFFYPSASTSFVFTELFHIPQNILSFGKVRASIATVGNDTSPYNLTSLFGYNGAFNGSPLVSFDQLLKNQDLKPEKSTSIELGTELQFLKNRISLDASVYRKTTTNQILQIGTSTASGYSNRVINAGSVLNKGVEVSLNATAIQNKNFSWRVQTNFALNRNKVISLADGLTQAKIGGVLLTSLYAEVGQPIGVMRGEDNAHDAEGNTIIDPSSGYPYISNLPFTTTGSNQAYLGNYQPKMLTSFGSTFTYKQFDFSFLLNARFGGQIFSGTYWRADINGVTNQTLENRDTYEYSNVILGEAGNPITKNQTSAYGYAYPDGGRSKGTRFEGYYPLVDASGKIVYDANGNLIADKSKPNSQFLQPAAYYARWNHINSLMIFDDSFIKLSQVIIGYTLPKSLLGGTFIKSAHVSLVGRNLWTILQHTPRGIDPESANSSGNAQGFELGGSLPYAFYGADLKFSF</sequence>
<accession>A0ABZ0TTI0</accession>
<dbReference type="PANTHER" id="PTHR32552">
    <property type="entry name" value="FERRICHROME IRON RECEPTOR-RELATED"/>
    <property type="match status" value="1"/>
</dbReference>
<keyword evidence="9 11" id="KW-0472">Membrane</keyword>
<dbReference type="Gene3D" id="2.170.130.10">
    <property type="entry name" value="TonB-dependent receptor, plug domain"/>
    <property type="match status" value="1"/>
</dbReference>
<dbReference type="NCBIfam" id="TIGR04057">
    <property type="entry name" value="SusC_RagA_signa"/>
    <property type="match status" value="1"/>
</dbReference>
<keyword evidence="17" id="KW-1185">Reference proteome</keyword>
<feature type="domain" description="TonB-dependent receptor-like beta-barrel" evidence="14">
    <location>
        <begin position="442"/>
        <end position="800"/>
    </location>
</feature>
<evidence type="ECO:0000256" key="12">
    <source>
        <dbReference type="RuleBase" id="RU003357"/>
    </source>
</evidence>
<feature type="signal peptide" evidence="13">
    <location>
        <begin position="1"/>
        <end position="19"/>
    </location>
</feature>
<evidence type="ECO:0000313" key="17">
    <source>
        <dbReference type="Proteomes" id="UP001324380"/>
    </source>
</evidence>
<dbReference type="InterPro" id="IPR012910">
    <property type="entry name" value="Plug_dom"/>
</dbReference>
<keyword evidence="2 11" id="KW-0813">Transport</keyword>
<dbReference type="EMBL" id="CP139558">
    <property type="protein sequence ID" value="WPU94745.1"/>
    <property type="molecule type" value="Genomic_DNA"/>
</dbReference>
<feature type="domain" description="TonB-dependent receptor plug" evidence="15">
    <location>
        <begin position="117"/>
        <end position="238"/>
    </location>
</feature>
<dbReference type="SUPFAM" id="SSF49464">
    <property type="entry name" value="Carboxypeptidase regulatory domain-like"/>
    <property type="match status" value="1"/>
</dbReference>
<keyword evidence="13" id="KW-0732">Signal</keyword>
<evidence type="ECO:0000256" key="13">
    <source>
        <dbReference type="SAM" id="SignalP"/>
    </source>
</evidence>
<dbReference type="InterPro" id="IPR039426">
    <property type="entry name" value="TonB-dep_rcpt-like"/>
</dbReference>
<evidence type="ECO:0000256" key="3">
    <source>
        <dbReference type="ARBA" id="ARBA00022452"/>
    </source>
</evidence>
<evidence type="ECO:0000256" key="2">
    <source>
        <dbReference type="ARBA" id="ARBA00022448"/>
    </source>
</evidence>
<organism evidence="16 17">
    <name type="scientific">Mucilaginibacter sabulilitoris</name>
    <dbReference type="NCBI Taxonomy" id="1173583"/>
    <lineage>
        <taxon>Bacteria</taxon>
        <taxon>Pseudomonadati</taxon>
        <taxon>Bacteroidota</taxon>
        <taxon>Sphingobacteriia</taxon>
        <taxon>Sphingobacteriales</taxon>
        <taxon>Sphingobacteriaceae</taxon>
        <taxon>Mucilaginibacter</taxon>
    </lineage>
</organism>
<keyword evidence="6" id="KW-0408">Iron</keyword>
<evidence type="ECO:0000256" key="11">
    <source>
        <dbReference type="PROSITE-ProRule" id="PRU01360"/>
    </source>
</evidence>
<evidence type="ECO:0000256" key="8">
    <source>
        <dbReference type="ARBA" id="ARBA00023077"/>
    </source>
</evidence>
<keyword evidence="3 11" id="KW-1134">Transmembrane beta strand</keyword>
<keyword evidence="4" id="KW-0410">Iron transport</keyword>
<comment type="subcellular location">
    <subcellularLocation>
        <location evidence="1 11">Cell outer membrane</location>
        <topology evidence="1 11">Multi-pass membrane protein</topology>
    </subcellularLocation>
</comment>
<dbReference type="InterPro" id="IPR037066">
    <property type="entry name" value="Plug_dom_sf"/>
</dbReference>
<dbReference type="InterPro" id="IPR023997">
    <property type="entry name" value="TonB-dep_OMP_SusC/RagA_CS"/>
</dbReference>
<dbReference type="Gene3D" id="2.40.170.20">
    <property type="entry name" value="TonB-dependent receptor, beta-barrel domain"/>
    <property type="match status" value="1"/>
</dbReference>
<reference evidence="16 17" key="1">
    <citation type="submission" date="2023-11" db="EMBL/GenBank/DDBJ databases">
        <title>Analysis of the Genomes of Mucilaginibacter gossypii cycad 4 and M. sabulilitoris SNA2: microbes with the potential for plant growth promotion.</title>
        <authorList>
            <person name="Hirsch A.M."/>
            <person name="Humm E."/>
            <person name="Rubbi M."/>
            <person name="Del Vecchio G."/>
            <person name="Ha S.M."/>
            <person name="Pellegrini M."/>
            <person name="Gunsalus R.P."/>
        </authorList>
    </citation>
    <scope>NUCLEOTIDE SEQUENCE [LARGE SCALE GENOMIC DNA]</scope>
    <source>
        <strain evidence="16 17">SNA2</strain>
    </source>
</reference>
<feature type="chain" id="PRO_5047117214" evidence="13">
    <location>
        <begin position="20"/>
        <end position="1102"/>
    </location>
</feature>
<dbReference type="Gene3D" id="2.60.40.1120">
    <property type="entry name" value="Carboxypeptidase-like, regulatory domain"/>
    <property type="match status" value="1"/>
</dbReference>
<evidence type="ECO:0000256" key="4">
    <source>
        <dbReference type="ARBA" id="ARBA00022496"/>
    </source>
</evidence>
<protein>
    <submittedName>
        <fullName evidence="16">SusC/RagA family TonB-linked outer membrane protein</fullName>
    </submittedName>
</protein>
<evidence type="ECO:0000256" key="1">
    <source>
        <dbReference type="ARBA" id="ARBA00004571"/>
    </source>
</evidence>
<dbReference type="InterPro" id="IPR000531">
    <property type="entry name" value="Beta-barrel_TonB"/>
</dbReference>
<evidence type="ECO:0000256" key="5">
    <source>
        <dbReference type="ARBA" id="ARBA00022692"/>
    </source>
</evidence>
<proteinExistence type="inferred from homology"/>
<evidence type="ECO:0000259" key="14">
    <source>
        <dbReference type="Pfam" id="PF00593"/>
    </source>
</evidence>
<keyword evidence="5 11" id="KW-0812">Transmembrane</keyword>
<dbReference type="Proteomes" id="UP001324380">
    <property type="component" value="Chromosome"/>
</dbReference>
<evidence type="ECO:0000256" key="9">
    <source>
        <dbReference type="ARBA" id="ARBA00023136"/>
    </source>
</evidence>
<name>A0ABZ0TTI0_9SPHI</name>
<dbReference type="InterPro" id="IPR008969">
    <property type="entry name" value="CarboxyPept-like_regulatory"/>
</dbReference>
<dbReference type="NCBIfam" id="TIGR04056">
    <property type="entry name" value="OMP_RagA_SusC"/>
    <property type="match status" value="1"/>
</dbReference>
<keyword evidence="7" id="KW-0406">Ion transport</keyword>
<dbReference type="Pfam" id="PF13715">
    <property type="entry name" value="CarbopepD_reg_2"/>
    <property type="match status" value="1"/>
</dbReference>
<keyword evidence="8 12" id="KW-0798">TonB box</keyword>
<dbReference type="PANTHER" id="PTHR32552:SF81">
    <property type="entry name" value="TONB-DEPENDENT OUTER MEMBRANE RECEPTOR"/>
    <property type="match status" value="1"/>
</dbReference>
<dbReference type="InterPro" id="IPR023996">
    <property type="entry name" value="TonB-dep_OMP_SusC/RagA"/>
</dbReference>
<keyword evidence="10 11" id="KW-0998">Cell outer membrane</keyword>
<dbReference type="Pfam" id="PF07715">
    <property type="entry name" value="Plug"/>
    <property type="match status" value="1"/>
</dbReference>
<evidence type="ECO:0000256" key="10">
    <source>
        <dbReference type="ARBA" id="ARBA00023237"/>
    </source>
</evidence>
<gene>
    <name evidence="16" type="ORF">SNE25_04325</name>
</gene>
<dbReference type="InterPro" id="IPR036942">
    <property type="entry name" value="Beta-barrel_TonB_sf"/>
</dbReference>
<dbReference type="RefSeq" id="WP_321563861.1">
    <property type="nucleotide sequence ID" value="NZ_CP139558.1"/>
</dbReference>
<evidence type="ECO:0000259" key="15">
    <source>
        <dbReference type="Pfam" id="PF07715"/>
    </source>
</evidence>
<dbReference type="PROSITE" id="PS52016">
    <property type="entry name" value="TONB_DEPENDENT_REC_3"/>
    <property type="match status" value="1"/>
</dbReference>
<evidence type="ECO:0000256" key="6">
    <source>
        <dbReference type="ARBA" id="ARBA00023004"/>
    </source>
</evidence>
<dbReference type="SUPFAM" id="SSF56935">
    <property type="entry name" value="Porins"/>
    <property type="match status" value="1"/>
</dbReference>
<comment type="similarity">
    <text evidence="11 12">Belongs to the TonB-dependent receptor family.</text>
</comment>
<evidence type="ECO:0000256" key="7">
    <source>
        <dbReference type="ARBA" id="ARBA00023065"/>
    </source>
</evidence>